<dbReference type="SUPFAM" id="SSF49299">
    <property type="entry name" value="PKD domain"/>
    <property type="match status" value="2"/>
</dbReference>
<feature type="domain" description="PKD" evidence="2">
    <location>
        <begin position="680"/>
        <end position="713"/>
    </location>
</feature>
<feature type="non-terminal residue" evidence="3">
    <location>
        <position position="1504"/>
    </location>
</feature>
<feature type="transmembrane region" description="Helical" evidence="1">
    <location>
        <begin position="1426"/>
        <end position="1456"/>
    </location>
</feature>
<name>K2GSF2_9BACT</name>
<keyword evidence="1" id="KW-0472">Membrane</keyword>
<comment type="caution">
    <text evidence="3">The sequence shown here is derived from an EMBL/GenBank/DDBJ whole genome shotgun (WGS) entry which is preliminary data.</text>
</comment>
<evidence type="ECO:0000259" key="2">
    <source>
        <dbReference type="PROSITE" id="PS50093"/>
    </source>
</evidence>
<feature type="transmembrane region" description="Helical" evidence="1">
    <location>
        <begin position="12"/>
        <end position="31"/>
    </location>
</feature>
<evidence type="ECO:0000256" key="1">
    <source>
        <dbReference type="SAM" id="Phobius"/>
    </source>
</evidence>
<organism evidence="3">
    <name type="scientific">uncultured bacterium</name>
    <name type="common">gcode 4</name>
    <dbReference type="NCBI Taxonomy" id="1234023"/>
    <lineage>
        <taxon>Bacteria</taxon>
        <taxon>environmental samples</taxon>
    </lineage>
</organism>
<feature type="transmembrane region" description="Helical" evidence="1">
    <location>
        <begin position="79"/>
        <end position="107"/>
    </location>
</feature>
<gene>
    <name evidence="3" type="ORF">ACD_4C00375G0001</name>
</gene>
<proteinExistence type="predicted"/>
<dbReference type="CDD" id="cd00146">
    <property type="entry name" value="PKD"/>
    <property type="match status" value="1"/>
</dbReference>
<keyword evidence="1" id="KW-0812">Transmembrane</keyword>
<sequence>MSFFLKQKRFLVYLILFSGLIAWFWISNALFVEEANNTDEIIYCKQWDDCSMQKWVDIVKDWVNDIEQEKKFSEYIQDIAAYLMFFVAIVWVLYIIYAWFNILIAWWKDENVKKSKTTIIHVLIWIVVMFLAYSIVLFIIKVVNTWKIGFTMPNLIEKTYAYTSNDKNTFDEYKKSVELITSQLERDYKVNWSISSEELDKLEEYVKWAILTFPDNNDFISNNNIAKNLLIAIDVVRENPDSETRITELAKSIKSFLNNIKIPRIKAQIIATPISWNAPLTVSLRSTNVIDPSWVTIPSSNYTWWIKNPNWSKSVIWTWPSIFYTFKEERTYIVNLDIVSASRNSNWKTSTLPFSSSVNVNVLPKIWTVYFYINWINVSDLDRFKITPQIWKAWLIIDATASQAAGWSTFSRTSWDFWNWIKSAYNLYPRIEKQYYIREWIYRLRLSLLTNENKEIIKTLDLEVRDPIASIRLKKSTWFVWEEFKMSSNTYFMPGNLAYEWKIIDLWGNQEVYSSTHENIAYSFKKTGKFSIRLKSTSPSWKEDIDTKVITIESRDPVWSFQLKQNSSETPNTFFFDATQSFDPDTFNNSKLRFNWYADWMKIDLENPTRWWSVWTYTFNTLGNHKISLEVSNEDWKTVTVKKEVNVESLLSVKMNFTPKIVQLWKTVSIIADSKEANVFEWKFWDWSSEITSNWRISHVYKKAWNYTITLNVKWSNWKSNKISRTIYVIPWDEPFSLISLKRDKFEFIQSPSECDWNDAFIIDRSKPITISWEDSVNVDWRNTWLDYSWKYMNKSSSQKSFNYKFDELGCFPIYLTVKSEKTWKINKNVAYVKVVNLPPKVSWLTVTTIDQNADPVIVKVIANNPVDEDWVIVSYLWYYYSDTDPEPQDYRITKTPTSTFVLPKVHWTYYFVLIAEDSNWAKINTSENSEEQYPITLDSDNINTPLISLSVNKTTIATWDEIHFKASTKNIFWTDITNKVEYKWDFDWDWFYEETTSNPKISHKYTIPWNFSFKVKATYKGISNTKFQMITVKNVLKPNFEYFAVWNKLILLNTSEWLYTSANWDLWNSIKSTNNDYFIYDSTEGQFPKNVTLKISDWTESKEITGTVKKDVVNKLKVGKNQNNLIYFTFPVSKNNIIDVKSPDDKIYIYLWESKWNISKYCIDSDVSLDSDLNWSNDDDCDNKWTGSFENWEPFVLKNLNVTTSSKTIKLAIYDWDKLVEQKDLKLNFTYFKWISGSTEIKEDNNIGDADKAILEEIKNLIKKSPEANRLKMTQYFSLIQENWFDDREKIKSIIDFETYINSEAWLDQKLKDDFYNLLESLILKQDQTKDEVTLAAKVLKSLIPKTNKNYDQIMKNIDDILSHPTNTKLNKELWEFILNSIKDDNNIENKDKLIIKSQLQVIIYGWQWNIPKDEALEDQNESSWIISFIIWFVKLFWYLLLWILGILIGFFIYFKVVNKNENLSFQDFLIEKFLRENNGVENIKKEDILNNVKTEESFKKEE</sequence>
<dbReference type="EMBL" id="AMFJ01000891">
    <property type="protein sequence ID" value="EKE26220.1"/>
    <property type="molecule type" value="Genomic_DNA"/>
</dbReference>
<keyword evidence="1" id="KW-1133">Transmembrane helix</keyword>
<evidence type="ECO:0000313" key="3">
    <source>
        <dbReference type="EMBL" id="EKE26220.1"/>
    </source>
</evidence>
<dbReference type="InterPro" id="IPR013783">
    <property type="entry name" value="Ig-like_fold"/>
</dbReference>
<feature type="transmembrane region" description="Helical" evidence="1">
    <location>
        <begin position="119"/>
        <end position="140"/>
    </location>
</feature>
<dbReference type="InterPro" id="IPR035986">
    <property type="entry name" value="PKD_dom_sf"/>
</dbReference>
<dbReference type="PROSITE" id="PS50093">
    <property type="entry name" value="PKD"/>
    <property type="match status" value="1"/>
</dbReference>
<dbReference type="Gene3D" id="2.60.40.10">
    <property type="entry name" value="Immunoglobulins"/>
    <property type="match status" value="2"/>
</dbReference>
<reference evidence="3" key="1">
    <citation type="journal article" date="2012" name="Science">
        <title>Fermentation, hydrogen, and sulfur metabolism in multiple uncultivated bacterial phyla.</title>
        <authorList>
            <person name="Wrighton K.C."/>
            <person name="Thomas B.C."/>
            <person name="Sharon I."/>
            <person name="Miller C.S."/>
            <person name="Castelle C.J."/>
            <person name="VerBerkmoes N.C."/>
            <person name="Wilkins M.J."/>
            <person name="Hettich R.L."/>
            <person name="Lipton M.S."/>
            <person name="Williams K.H."/>
            <person name="Long P.E."/>
            <person name="Banfield J.F."/>
        </authorList>
    </citation>
    <scope>NUCLEOTIDE SEQUENCE [LARGE SCALE GENOMIC DNA]</scope>
</reference>
<accession>K2GSF2</accession>
<protein>
    <recommendedName>
        <fullName evidence="2">PKD domain-containing protein</fullName>
    </recommendedName>
</protein>
<dbReference type="InterPro" id="IPR000601">
    <property type="entry name" value="PKD_dom"/>
</dbReference>